<dbReference type="InterPro" id="IPR016187">
    <property type="entry name" value="CTDL_fold"/>
</dbReference>
<dbReference type="OrthoDB" id="418245at2759"/>
<dbReference type="CDD" id="cd00037">
    <property type="entry name" value="CLECT"/>
    <property type="match status" value="1"/>
</dbReference>
<dbReference type="InterPro" id="IPR016186">
    <property type="entry name" value="C-type_lectin-like/link_sf"/>
</dbReference>
<feature type="chain" id="PRO_5044652774" evidence="2">
    <location>
        <begin position="21"/>
        <end position="167"/>
    </location>
</feature>
<dbReference type="Proteomes" id="UP000515152">
    <property type="component" value="Chromosome 24"/>
</dbReference>
<organism evidence="4 5">
    <name type="scientific">Clupea harengus</name>
    <name type="common">Atlantic herring</name>
    <dbReference type="NCBI Taxonomy" id="7950"/>
    <lineage>
        <taxon>Eukaryota</taxon>
        <taxon>Metazoa</taxon>
        <taxon>Chordata</taxon>
        <taxon>Craniata</taxon>
        <taxon>Vertebrata</taxon>
        <taxon>Euteleostomi</taxon>
        <taxon>Actinopterygii</taxon>
        <taxon>Neopterygii</taxon>
        <taxon>Teleostei</taxon>
        <taxon>Clupei</taxon>
        <taxon>Clupeiformes</taxon>
        <taxon>Clupeoidei</taxon>
        <taxon>Clupeidae</taxon>
        <taxon>Clupea</taxon>
    </lineage>
</organism>
<dbReference type="SUPFAM" id="SSF56436">
    <property type="entry name" value="C-type lectin-like"/>
    <property type="match status" value="1"/>
</dbReference>
<dbReference type="RefSeq" id="XP_031418414.1">
    <property type="nucleotide sequence ID" value="XM_031562554.2"/>
</dbReference>
<evidence type="ECO:0000259" key="3">
    <source>
        <dbReference type="PROSITE" id="PS50041"/>
    </source>
</evidence>
<evidence type="ECO:0000256" key="2">
    <source>
        <dbReference type="SAM" id="SignalP"/>
    </source>
</evidence>
<dbReference type="RefSeq" id="XP_042559503.1">
    <property type="nucleotide sequence ID" value="XM_042703569.1"/>
</dbReference>
<reference evidence="5 6" key="1">
    <citation type="submission" date="2025-04" db="UniProtKB">
        <authorList>
            <consortium name="RefSeq"/>
        </authorList>
    </citation>
    <scope>IDENTIFICATION</scope>
</reference>
<dbReference type="KEGG" id="char:116219327"/>
<dbReference type="Gene3D" id="3.10.100.10">
    <property type="entry name" value="Mannose-Binding Protein A, subunit A"/>
    <property type="match status" value="1"/>
</dbReference>
<evidence type="ECO:0000313" key="4">
    <source>
        <dbReference type="Proteomes" id="UP000515152"/>
    </source>
</evidence>
<dbReference type="Pfam" id="PF00059">
    <property type="entry name" value="Lectin_C"/>
    <property type="match status" value="1"/>
</dbReference>
<evidence type="ECO:0000313" key="6">
    <source>
        <dbReference type="RefSeq" id="XP_042559503.1"/>
    </source>
</evidence>
<dbReference type="PROSITE" id="PS00615">
    <property type="entry name" value="C_TYPE_LECTIN_1"/>
    <property type="match status" value="1"/>
</dbReference>
<dbReference type="InterPro" id="IPR001304">
    <property type="entry name" value="C-type_lectin-like"/>
</dbReference>
<dbReference type="InterPro" id="IPR050111">
    <property type="entry name" value="C-type_lectin/snaclec_domain"/>
</dbReference>
<dbReference type="SMART" id="SM00034">
    <property type="entry name" value="CLECT"/>
    <property type="match status" value="1"/>
</dbReference>
<accession>A0A6P8F0Z6</accession>
<dbReference type="PANTHER" id="PTHR22803">
    <property type="entry name" value="MANNOSE, PHOSPHOLIPASE, LECTIN RECEPTOR RELATED"/>
    <property type="match status" value="1"/>
</dbReference>
<keyword evidence="2" id="KW-0732">Signal</keyword>
<keyword evidence="1" id="KW-1015">Disulfide bond</keyword>
<dbReference type="PRINTS" id="PR01504">
    <property type="entry name" value="PNCREATITSAP"/>
</dbReference>
<protein>
    <submittedName>
        <fullName evidence="5 6">Alpha-N-acetylgalactosamine-specific lectin-like</fullName>
    </submittedName>
</protein>
<proteinExistence type="predicted"/>
<name>A0A6P8F0Z6_CLUHA</name>
<keyword evidence="4" id="KW-1185">Reference proteome</keyword>
<dbReference type="PROSITE" id="PS50041">
    <property type="entry name" value="C_TYPE_LECTIN_2"/>
    <property type="match status" value="1"/>
</dbReference>
<evidence type="ECO:0000256" key="1">
    <source>
        <dbReference type="ARBA" id="ARBA00023157"/>
    </source>
</evidence>
<dbReference type="GeneID" id="116219327"/>
<evidence type="ECO:0000313" key="5">
    <source>
        <dbReference type="RefSeq" id="XP_031418414.1"/>
    </source>
</evidence>
<feature type="domain" description="C-type lectin" evidence="3">
    <location>
        <begin position="31"/>
        <end position="149"/>
    </location>
</feature>
<gene>
    <name evidence="5 6" type="primary">LOC116219327</name>
</gene>
<sequence>MATLIIWISACAVLLCGVHGQHKCPPGWSVFNRRCFKIVTSSSTFHKAQMACANENAHLASVHSAAENDFIQGLVRNAGLSSQGAWIGGSDDGSEGTWYWIDGSAFDFSDWTIGQPDNYHTEDCLMLTPDGNLRWNDLRCDDLRPFICSKKSPYWDKLHMTDVSCAP</sequence>
<feature type="signal peptide" evidence="2">
    <location>
        <begin position="1"/>
        <end position="20"/>
    </location>
</feature>
<dbReference type="InterPro" id="IPR018378">
    <property type="entry name" value="C-type_lectin_CS"/>
</dbReference>
<dbReference type="AlphaFoldDB" id="A0A6P8F0Z6"/>